<feature type="region of interest" description="Disordered" evidence="1">
    <location>
        <begin position="423"/>
        <end position="451"/>
    </location>
</feature>
<dbReference type="InterPro" id="IPR036278">
    <property type="entry name" value="Sialidase_sf"/>
</dbReference>
<evidence type="ECO:0000313" key="3">
    <source>
        <dbReference type="EMBL" id="CCH71679.1"/>
    </source>
</evidence>
<name>W6K035_9MICO</name>
<dbReference type="RefSeq" id="WP_048696480.1">
    <property type="nucleotide sequence ID" value="NZ_HG764815.1"/>
</dbReference>
<dbReference type="STRING" id="1193182.BN11_1040005"/>
<keyword evidence="2" id="KW-1133">Transmembrane helix</keyword>
<dbReference type="AlphaFoldDB" id="W6K035"/>
<accession>W6K035</accession>
<feature type="compositionally biased region" description="Basic and acidic residues" evidence="1">
    <location>
        <begin position="435"/>
        <end position="447"/>
    </location>
</feature>
<sequence>MNERDFVEEFFAREREDITPLEGDDGRWESIVVEARGRRGGRGSRRWVGYAAGLTAAVTLAGIGGWLLRGGLPGSDPNDPLASATSSVSLPTNTQRSSASTSAPVVPPPGSSSSSASTQATTGSDATQSSTSGSSSTTNPTNLPVGQDFSLMSVSYAGTDTLLAIGSGTCSGQACPVIIKSTDDGLTWHSAAAIPGADSPGRGAMSYVGNDRAFTGIRMANPSVGWIFGGNIMKSTDGGGHWAAYDHRGAAVVDLATDGKQVVLTSVTGGCDGAKCTGDVLIEGAAIDAAGSTEIKRIPIAVPIDSADVEFTRSGIAVVQVTTVPTAEQPTPLTMAYAVDGGQVSEFGVGCETGYWRYLAAAGGSDDFAACLMPGEGQWTLAKTSGFTGGDPGWAKIEGDQIGLGPGVFNSFAATDAQNLVAASGGSEGQGTIRVSHDGGRTWREPKQAPPLPDRGWRWVASPGADWFYAVPADGFRGFWRSTDNGETWTRVTLGPR</sequence>
<keyword evidence="2" id="KW-0812">Transmembrane</keyword>
<keyword evidence="4" id="KW-1185">Reference proteome</keyword>
<dbReference type="EMBL" id="CAJA01000007">
    <property type="protein sequence ID" value="CCH71679.1"/>
    <property type="molecule type" value="Genomic_DNA"/>
</dbReference>
<protein>
    <submittedName>
        <fullName evidence="3">Uncharacterized protein</fullName>
    </submittedName>
</protein>
<gene>
    <name evidence="3" type="ORF">BN11_1040005</name>
</gene>
<feature type="compositionally biased region" description="Low complexity" evidence="1">
    <location>
        <begin position="111"/>
        <end position="142"/>
    </location>
</feature>
<evidence type="ECO:0000256" key="2">
    <source>
        <dbReference type="SAM" id="Phobius"/>
    </source>
</evidence>
<comment type="caution">
    <text evidence="3">The sequence shown here is derived from an EMBL/GenBank/DDBJ whole genome shotgun (WGS) entry which is preliminary data.</text>
</comment>
<evidence type="ECO:0000256" key="1">
    <source>
        <dbReference type="SAM" id="MobiDB-lite"/>
    </source>
</evidence>
<reference evidence="3 4" key="1">
    <citation type="journal article" date="2013" name="ISME J.">
        <title>A metabolic model for members of the genus Tetrasphaera involved in enhanced biological phosphorus removal.</title>
        <authorList>
            <person name="Kristiansen R."/>
            <person name="Nguyen H.T.T."/>
            <person name="Saunders A.M."/>
            <person name="Nielsen J.L."/>
            <person name="Wimmer R."/>
            <person name="Le V.Q."/>
            <person name="McIlroy S.J."/>
            <person name="Petrovski S."/>
            <person name="Seviour R.J."/>
            <person name="Calteau A."/>
            <person name="Nielsen K.L."/>
            <person name="Nielsen P.H."/>
        </authorList>
    </citation>
    <scope>NUCLEOTIDE SEQUENCE [LARGE SCALE GENOMIC DNA]</scope>
    <source>
        <strain evidence="3 4">Ben110</strain>
    </source>
</reference>
<dbReference type="Gene3D" id="2.130.10.10">
    <property type="entry name" value="YVTN repeat-like/Quinoprotein amine dehydrogenase"/>
    <property type="match status" value="2"/>
</dbReference>
<keyword evidence="2" id="KW-0472">Membrane</keyword>
<dbReference type="SUPFAM" id="SSF50939">
    <property type="entry name" value="Sialidases"/>
    <property type="match status" value="1"/>
</dbReference>
<proteinExistence type="predicted"/>
<dbReference type="Proteomes" id="UP000035763">
    <property type="component" value="Unassembled WGS sequence"/>
</dbReference>
<dbReference type="OrthoDB" id="4868761at2"/>
<evidence type="ECO:0000313" key="4">
    <source>
        <dbReference type="Proteomes" id="UP000035763"/>
    </source>
</evidence>
<dbReference type="InterPro" id="IPR015943">
    <property type="entry name" value="WD40/YVTN_repeat-like_dom_sf"/>
</dbReference>
<organism evidence="3 4">
    <name type="scientific">Nostocoides australiense Ben110</name>
    <dbReference type="NCBI Taxonomy" id="1193182"/>
    <lineage>
        <taxon>Bacteria</taxon>
        <taxon>Bacillati</taxon>
        <taxon>Actinomycetota</taxon>
        <taxon>Actinomycetes</taxon>
        <taxon>Micrococcales</taxon>
        <taxon>Intrasporangiaceae</taxon>
        <taxon>Nostocoides</taxon>
    </lineage>
</organism>
<feature type="transmembrane region" description="Helical" evidence="2">
    <location>
        <begin position="47"/>
        <end position="68"/>
    </location>
</feature>
<feature type="region of interest" description="Disordered" evidence="1">
    <location>
        <begin position="78"/>
        <end position="144"/>
    </location>
</feature>
<feature type="compositionally biased region" description="Polar residues" evidence="1">
    <location>
        <begin position="83"/>
        <end position="96"/>
    </location>
</feature>